<evidence type="ECO:0000259" key="6">
    <source>
        <dbReference type="Pfam" id="PF25963"/>
    </source>
</evidence>
<dbReference type="EMBL" id="BAAADD010000006">
    <property type="protein sequence ID" value="GAA0573913.1"/>
    <property type="molecule type" value="Genomic_DNA"/>
</dbReference>
<comment type="subcellular location">
    <subcellularLocation>
        <location evidence="1">Cell envelope</location>
    </subcellularLocation>
</comment>
<evidence type="ECO:0000313" key="7">
    <source>
        <dbReference type="EMBL" id="GAA0573913.1"/>
    </source>
</evidence>
<evidence type="ECO:0000256" key="2">
    <source>
        <dbReference type="SAM" id="Coils"/>
    </source>
</evidence>
<dbReference type="InterPro" id="IPR050739">
    <property type="entry name" value="MFP"/>
</dbReference>
<keyword evidence="8" id="KW-1185">Reference proteome</keyword>
<keyword evidence="4" id="KW-1133">Transmembrane helix</keyword>
<dbReference type="SUPFAM" id="SSF111369">
    <property type="entry name" value="HlyD-like secretion proteins"/>
    <property type="match status" value="2"/>
</dbReference>
<feature type="region of interest" description="Disordered" evidence="3">
    <location>
        <begin position="1"/>
        <end position="20"/>
    </location>
</feature>
<dbReference type="Proteomes" id="UP001499951">
    <property type="component" value="Unassembled WGS sequence"/>
</dbReference>
<feature type="coiled-coil region" evidence="2">
    <location>
        <begin position="158"/>
        <end position="185"/>
    </location>
</feature>
<dbReference type="PANTHER" id="PTHR30386">
    <property type="entry name" value="MEMBRANE FUSION SUBUNIT OF EMRAB-TOLC MULTIDRUG EFFLUX PUMP"/>
    <property type="match status" value="1"/>
</dbReference>
<evidence type="ECO:0000256" key="1">
    <source>
        <dbReference type="ARBA" id="ARBA00004196"/>
    </source>
</evidence>
<evidence type="ECO:0000256" key="3">
    <source>
        <dbReference type="SAM" id="MobiDB-lite"/>
    </source>
</evidence>
<dbReference type="Pfam" id="PF25885">
    <property type="entry name" value="HH_EMRA"/>
    <property type="match status" value="1"/>
</dbReference>
<comment type="caution">
    <text evidence="7">The sequence shown here is derived from an EMBL/GenBank/DDBJ whole genome shotgun (WGS) entry which is preliminary data.</text>
</comment>
<reference evidence="7 8" key="1">
    <citation type="journal article" date="2019" name="Int. J. Syst. Evol. Microbiol.">
        <title>The Global Catalogue of Microorganisms (GCM) 10K type strain sequencing project: providing services to taxonomists for standard genome sequencing and annotation.</title>
        <authorList>
            <consortium name="The Broad Institute Genomics Platform"/>
            <consortium name="The Broad Institute Genome Sequencing Center for Infectious Disease"/>
            <person name="Wu L."/>
            <person name="Ma J."/>
        </authorList>
    </citation>
    <scope>NUCLEOTIDE SEQUENCE [LARGE SCALE GENOMIC DNA]</scope>
    <source>
        <strain evidence="7 8">JCM 15089</strain>
    </source>
</reference>
<evidence type="ECO:0000256" key="4">
    <source>
        <dbReference type="SAM" id="Phobius"/>
    </source>
</evidence>
<dbReference type="RefSeq" id="WP_208393901.1">
    <property type="nucleotide sequence ID" value="NZ_BAAADD010000006.1"/>
</dbReference>
<dbReference type="PANTHER" id="PTHR30386:SF19">
    <property type="entry name" value="MULTIDRUG EXPORT PROTEIN EMRA-RELATED"/>
    <property type="match status" value="1"/>
</dbReference>
<proteinExistence type="predicted"/>
<organism evidence="7 8">
    <name type="scientific">Rhizomicrobium electricum</name>
    <dbReference type="NCBI Taxonomy" id="480070"/>
    <lineage>
        <taxon>Bacteria</taxon>
        <taxon>Pseudomonadati</taxon>
        <taxon>Pseudomonadota</taxon>
        <taxon>Alphaproteobacteria</taxon>
        <taxon>Micropepsales</taxon>
        <taxon>Micropepsaceae</taxon>
        <taxon>Rhizomicrobium</taxon>
    </lineage>
</organism>
<keyword evidence="4" id="KW-0812">Transmembrane</keyword>
<keyword evidence="2" id="KW-0175">Coiled coil</keyword>
<protein>
    <submittedName>
        <fullName evidence="7">Multidrug efflux MFS transporter adaptor subunit VceA</fullName>
    </submittedName>
</protein>
<name>A0ABN1ET70_9PROT</name>
<dbReference type="InterPro" id="IPR058633">
    <property type="entry name" value="EmrA/FarA_HH"/>
</dbReference>
<sequence length="340" mass="36204">MSEPAWHDGDAVPSPSEADRKKQMRKRAFAALGVLLGTAALAGGVWWFVEGTRYVSTDNAYVAASSAQVTPLTSGTAIEVLVQNAQSVKRGDVLLRIDPADAQLAVDQADAAYRLTIRKVQGYFAALDARKADYERTKLDYERRTGLVKNGAVSGEELAAVKNNFEAAKAALNAAEALIQNTTVESHPEVLAAKAALNTARLNLERTVVRARVDGIVSQRSVQVGQRVQAGVPVMVVVPIDQVYVDANFKEDQLAKVRPGQPVELTADLYGSSVKFHGRVAGLAGGTGSAFALIPAQNATGNWIKVVQRVPVRITLAADELKAHPLRVGLSMAASVDVSK</sequence>
<dbReference type="Gene3D" id="2.40.30.170">
    <property type="match status" value="1"/>
</dbReference>
<dbReference type="InterPro" id="IPR058634">
    <property type="entry name" value="AaeA-lik-b-barrel"/>
</dbReference>
<keyword evidence="4" id="KW-0472">Membrane</keyword>
<dbReference type="Gene3D" id="2.40.50.100">
    <property type="match status" value="1"/>
</dbReference>
<feature type="transmembrane region" description="Helical" evidence="4">
    <location>
        <begin position="28"/>
        <end position="49"/>
    </location>
</feature>
<feature type="compositionally biased region" description="Basic and acidic residues" evidence="3">
    <location>
        <begin position="1"/>
        <end position="10"/>
    </location>
</feature>
<evidence type="ECO:0000259" key="5">
    <source>
        <dbReference type="Pfam" id="PF25885"/>
    </source>
</evidence>
<dbReference type="Pfam" id="PF25963">
    <property type="entry name" value="Beta-barrel_AAEA"/>
    <property type="match status" value="1"/>
</dbReference>
<feature type="domain" description="Multidrug export protein EmrA/FarA alpha-helical hairpin" evidence="5">
    <location>
        <begin position="101"/>
        <end position="207"/>
    </location>
</feature>
<evidence type="ECO:0000313" key="8">
    <source>
        <dbReference type="Proteomes" id="UP001499951"/>
    </source>
</evidence>
<accession>A0ABN1ET70</accession>
<gene>
    <name evidence="7" type="primary">vceA</name>
    <name evidence="7" type="ORF">GCM10008942_23240</name>
</gene>
<feature type="domain" description="p-hydroxybenzoic acid efflux pump subunit AaeA-like beta-barrel" evidence="6">
    <location>
        <begin position="243"/>
        <end position="321"/>
    </location>
</feature>